<organism evidence="2 3">
    <name type="scientific">Microcystis aeruginosa NIES-4285</name>
    <dbReference type="NCBI Taxonomy" id="2497681"/>
    <lineage>
        <taxon>Bacteria</taxon>
        <taxon>Bacillati</taxon>
        <taxon>Cyanobacteriota</taxon>
        <taxon>Cyanophyceae</taxon>
        <taxon>Oscillatoriophycideae</taxon>
        <taxon>Chroococcales</taxon>
        <taxon>Microcystaceae</taxon>
        <taxon>Microcystis</taxon>
    </lineage>
</organism>
<dbReference type="InterPro" id="IPR050834">
    <property type="entry name" value="Glycosyltransf_2"/>
</dbReference>
<accession>A0A402DI78</accession>
<dbReference type="InterPro" id="IPR029044">
    <property type="entry name" value="Nucleotide-diphossugar_trans"/>
</dbReference>
<dbReference type="SUPFAM" id="SSF53448">
    <property type="entry name" value="Nucleotide-diphospho-sugar transferases"/>
    <property type="match status" value="1"/>
</dbReference>
<comment type="caution">
    <text evidence="2">The sequence shown here is derived from an EMBL/GenBank/DDBJ whole genome shotgun (WGS) entry which is preliminary data.</text>
</comment>
<dbReference type="GO" id="GO:0016757">
    <property type="term" value="F:glycosyltransferase activity"/>
    <property type="evidence" value="ECO:0007669"/>
    <property type="project" value="UniProtKB-KW"/>
</dbReference>
<evidence type="ECO:0000313" key="2">
    <source>
        <dbReference type="EMBL" id="GCE61927.1"/>
    </source>
</evidence>
<dbReference type="PANTHER" id="PTHR43685:SF2">
    <property type="entry name" value="GLYCOSYLTRANSFERASE 2-LIKE DOMAIN-CONTAINING PROTEIN"/>
    <property type="match status" value="1"/>
</dbReference>
<proteinExistence type="predicted"/>
<name>A0A402DI78_MICAE</name>
<dbReference type="EMBL" id="BIFY01000095">
    <property type="protein sequence ID" value="GCE61927.1"/>
    <property type="molecule type" value="Genomic_DNA"/>
</dbReference>
<keyword evidence="2" id="KW-0808">Transferase</keyword>
<dbReference type="Gene3D" id="3.90.550.10">
    <property type="entry name" value="Spore Coat Polysaccharide Biosynthesis Protein SpsA, Chain A"/>
    <property type="match status" value="1"/>
</dbReference>
<gene>
    <name evidence="2" type="primary">pglI_1</name>
    <name evidence="2" type="ORF">MiAbB_03870</name>
</gene>
<sequence length="51" mass="5730">MNSPVISIVIPTLNRSDLLQQALNSLQKQTFKDWEALVVDDSSEDETKAKI</sequence>
<dbReference type="Proteomes" id="UP000289660">
    <property type="component" value="Unassembled WGS sequence"/>
</dbReference>
<evidence type="ECO:0000259" key="1">
    <source>
        <dbReference type="Pfam" id="PF00535"/>
    </source>
</evidence>
<dbReference type="EC" id="2.4.1.293" evidence="2"/>
<evidence type="ECO:0000313" key="3">
    <source>
        <dbReference type="Proteomes" id="UP000289660"/>
    </source>
</evidence>
<dbReference type="Pfam" id="PF00535">
    <property type="entry name" value="Glycos_transf_2"/>
    <property type="match status" value="1"/>
</dbReference>
<keyword evidence="2" id="KW-0328">Glycosyltransferase</keyword>
<feature type="domain" description="Glycosyltransferase 2-like" evidence="1">
    <location>
        <begin position="7"/>
        <end position="50"/>
    </location>
</feature>
<protein>
    <submittedName>
        <fullName evidence="2">GalNAc(5)-diNAcBac-PP-undecaprenol beta-1,3-glucosyltransferase</fullName>
        <ecNumber evidence="2">2.4.1.293</ecNumber>
    </submittedName>
</protein>
<dbReference type="CDD" id="cd00761">
    <property type="entry name" value="Glyco_tranf_GTA_type"/>
    <property type="match status" value="1"/>
</dbReference>
<dbReference type="AlphaFoldDB" id="A0A402DI78"/>
<dbReference type="RefSeq" id="WP_130758106.1">
    <property type="nucleotide sequence ID" value="NZ_BIFY01000095.1"/>
</dbReference>
<dbReference type="InterPro" id="IPR001173">
    <property type="entry name" value="Glyco_trans_2-like"/>
</dbReference>
<reference evidence="3" key="1">
    <citation type="submission" date="2018-12" db="EMBL/GenBank/DDBJ databases">
        <title>Genome sequence of Microcystis aeruginosa NIES-4285.</title>
        <authorList>
            <person name="Tanabe Y."/>
        </authorList>
    </citation>
    <scope>NUCLEOTIDE SEQUENCE [LARGE SCALE GENOMIC DNA]</scope>
    <source>
        <strain evidence="3">NIES-4285</strain>
    </source>
</reference>
<dbReference type="PANTHER" id="PTHR43685">
    <property type="entry name" value="GLYCOSYLTRANSFERASE"/>
    <property type="match status" value="1"/>
</dbReference>